<gene>
    <name evidence="2" type="ORF">A2828_03205</name>
</gene>
<feature type="region of interest" description="Disordered" evidence="1">
    <location>
        <begin position="32"/>
        <end position="55"/>
    </location>
</feature>
<organism evidence="2 3">
    <name type="scientific">Candidatus Terrybacteria bacterium RIFCSPHIGHO2_01_FULL_43_35</name>
    <dbReference type="NCBI Taxonomy" id="1802361"/>
    <lineage>
        <taxon>Bacteria</taxon>
        <taxon>Candidatus Terryibacteriota</taxon>
    </lineage>
</organism>
<accession>A0A1G2PEY5</accession>
<evidence type="ECO:0000256" key="1">
    <source>
        <dbReference type="SAM" id="MobiDB-lite"/>
    </source>
</evidence>
<reference evidence="2 3" key="1">
    <citation type="journal article" date="2016" name="Nat. Commun.">
        <title>Thousands of microbial genomes shed light on interconnected biogeochemical processes in an aquifer system.</title>
        <authorList>
            <person name="Anantharaman K."/>
            <person name="Brown C.T."/>
            <person name="Hug L.A."/>
            <person name="Sharon I."/>
            <person name="Castelle C.J."/>
            <person name="Probst A.J."/>
            <person name="Thomas B.C."/>
            <person name="Singh A."/>
            <person name="Wilkins M.J."/>
            <person name="Karaoz U."/>
            <person name="Brodie E.L."/>
            <person name="Williams K.H."/>
            <person name="Hubbard S.S."/>
            <person name="Banfield J.F."/>
        </authorList>
    </citation>
    <scope>NUCLEOTIDE SEQUENCE [LARGE SCALE GENOMIC DNA]</scope>
</reference>
<dbReference type="AlphaFoldDB" id="A0A1G2PEY5"/>
<dbReference type="Proteomes" id="UP000178869">
    <property type="component" value="Unassembled WGS sequence"/>
</dbReference>
<proteinExistence type="predicted"/>
<sequence length="119" mass="14282">MFFNFYVDLRYSGKYSISINFNCIKSMSSSELPMPQEEREAKGINPEQTEASELRQQEIRNQRQRLEDETRKLQEQFAAQLKQLQKDCLHPNVHEYRYIGGRDEGRRRECRDCGWDDQN</sequence>
<evidence type="ECO:0000313" key="3">
    <source>
        <dbReference type="Proteomes" id="UP000178869"/>
    </source>
</evidence>
<protein>
    <submittedName>
        <fullName evidence="2">Uncharacterized protein</fullName>
    </submittedName>
</protein>
<dbReference type="EMBL" id="MHSR01000011">
    <property type="protein sequence ID" value="OHA46905.1"/>
    <property type="molecule type" value="Genomic_DNA"/>
</dbReference>
<comment type="caution">
    <text evidence="2">The sequence shown here is derived from an EMBL/GenBank/DDBJ whole genome shotgun (WGS) entry which is preliminary data.</text>
</comment>
<evidence type="ECO:0000313" key="2">
    <source>
        <dbReference type="EMBL" id="OHA46905.1"/>
    </source>
</evidence>
<name>A0A1G2PEY5_9BACT</name>